<name>A0ABY4X7X3_9SPHN</name>
<evidence type="ECO:0000313" key="1">
    <source>
        <dbReference type="EMBL" id="USI73047.1"/>
    </source>
</evidence>
<keyword evidence="2" id="KW-1185">Reference proteome</keyword>
<reference evidence="1" key="1">
    <citation type="journal article" date="2022" name="Toxins">
        <title>Genomic Analysis of Sphingopyxis sp. USTB-05 for Biodegrading Cyanobacterial Hepatotoxins.</title>
        <authorList>
            <person name="Liu C."/>
            <person name="Xu Q."/>
            <person name="Zhao Z."/>
            <person name="Zhang H."/>
            <person name="Liu X."/>
            <person name="Yin C."/>
            <person name="Liu Y."/>
            <person name="Yan H."/>
        </authorList>
    </citation>
    <scope>NUCLEOTIDE SEQUENCE</scope>
    <source>
        <strain evidence="1">NBD5</strain>
    </source>
</reference>
<protein>
    <submittedName>
        <fullName evidence="1">PilZ domain-containing protein</fullName>
    </submittedName>
</protein>
<dbReference type="RefSeq" id="WP_252166858.1">
    <property type="nucleotide sequence ID" value="NZ_CP084930.1"/>
</dbReference>
<evidence type="ECO:0000313" key="2">
    <source>
        <dbReference type="Proteomes" id="UP001056937"/>
    </source>
</evidence>
<accession>A0ABY4X7X3</accession>
<dbReference type="EMBL" id="CP084930">
    <property type="protein sequence ID" value="USI73047.1"/>
    <property type="molecule type" value="Genomic_DNA"/>
</dbReference>
<dbReference type="SUPFAM" id="SSF141371">
    <property type="entry name" value="PilZ domain-like"/>
    <property type="match status" value="1"/>
</dbReference>
<sequence>MATAPRTTELRRAPRDIVSFRTPIRGPAGETGRAMVVDLSPFGLMARSASQVAIGEIISIALPALGERPARIIWALAGRIGAEFLSTIEAGDYARLLSAAPHDRPSWNGL</sequence>
<proteinExistence type="predicted"/>
<organism evidence="1 2">
    <name type="scientific">Sphingomonas morindae</name>
    <dbReference type="NCBI Taxonomy" id="1541170"/>
    <lineage>
        <taxon>Bacteria</taxon>
        <taxon>Pseudomonadati</taxon>
        <taxon>Pseudomonadota</taxon>
        <taxon>Alphaproteobacteria</taxon>
        <taxon>Sphingomonadales</taxon>
        <taxon>Sphingomonadaceae</taxon>
        <taxon>Sphingomonas</taxon>
    </lineage>
</organism>
<gene>
    <name evidence="1" type="ORF">LHA26_00780</name>
</gene>
<dbReference type="Proteomes" id="UP001056937">
    <property type="component" value="Chromosome 1"/>
</dbReference>